<dbReference type="AlphaFoldDB" id="A0A074YYX2"/>
<evidence type="ECO:0000256" key="1">
    <source>
        <dbReference type="ARBA" id="ARBA00009941"/>
    </source>
</evidence>
<accession>A0A074YYX2</accession>
<keyword evidence="3" id="KW-1185">Reference proteome</keyword>
<dbReference type="GO" id="GO:0051603">
    <property type="term" value="P:proteolysis involved in protein catabolic process"/>
    <property type="evidence" value="ECO:0007669"/>
    <property type="project" value="TreeGrafter"/>
</dbReference>
<name>A0A074YYX2_OPIVI</name>
<dbReference type="GeneID" id="20329603"/>
<gene>
    <name evidence="2" type="ORF">T265_15438</name>
</gene>
<dbReference type="Pfam" id="PF01650">
    <property type="entry name" value="Peptidase_C13"/>
    <property type="match status" value="1"/>
</dbReference>
<evidence type="ECO:0000313" key="3">
    <source>
        <dbReference type="Proteomes" id="UP000054324"/>
    </source>
</evidence>
<dbReference type="OrthoDB" id="192611at2759"/>
<dbReference type="PANTHER" id="PTHR12000:SF42">
    <property type="entry name" value="LEGUMAIN"/>
    <property type="match status" value="1"/>
</dbReference>
<protein>
    <submittedName>
        <fullName evidence="2">Uncharacterized protein</fullName>
    </submittedName>
</protein>
<evidence type="ECO:0000313" key="2">
    <source>
        <dbReference type="EMBL" id="KER19868.1"/>
    </source>
</evidence>
<reference evidence="2 3" key="1">
    <citation type="submission" date="2013-11" db="EMBL/GenBank/DDBJ databases">
        <title>Opisthorchis viverrini - life in the bile duct.</title>
        <authorList>
            <person name="Young N.D."/>
            <person name="Nagarajan N."/>
            <person name="Lin S.J."/>
            <person name="Korhonen P.K."/>
            <person name="Jex A.R."/>
            <person name="Hall R.S."/>
            <person name="Safavi-Hemami H."/>
            <person name="Kaewkong W."/>
            <person name="Bertrand D."/>
            <person name="Gao S."/>
            <person name="Seet Q."/>
            <person name="Wongkham S."/>
            <person name="Teh B.T."/>
            <person name="Wongkham C."/>
            <person name="Intapan P.M."/>
            <person name="Maleewong W."/>
            <person name="Yang X."/>
            <person name="Hu M."/>
            <person name="Wang Z."/>
            <person name="Hofmann A."/>
            <person name="Sternberg P.W."/>
            <person name="Tan P."/>
            <person name="Wang J."/>
            <person name="Gasser R.B."/>
        </authorList>
    </citation>
    <scope>NUCLEOTIDE SEQUENCE [LARGE SCALE GENOMIC DNA]</scope>
</reference>
<dbReference type="CTD" id="20329603"/>
<dbReference type="GO" id="GO:0006624">
    <property type="term" value="P:vacuolar protein processing"/>
    <property type="evidence" value="ECO:0007669"/>
    <property type="project" value="TreeGrafter"/>
</dbReference>
<dbReference type="PANTHER" id="PTHR12000">
    <property type="entry name" value="HEMOGLOBINASE FAMILY MEMBER"/>
    <property type="match status" value="1"/>
</dbReference>
<dbReference type="EMBL" id="KL597124">
    <property type="protein sequence ID" value="KER19868.1"/>
    <property type="molecule type" value="Genomic_DNA"/>
</dbReference>
<organism evidence="2 3">
    <name type="scientific">Opisthorchis viverrini</name>
    <name type="common">Southeast Asian liver fluke</name>
    <dbReference type="NCBI Taxonomy" id="6198"/>
    <lineage>
        <taxon>Eukaryota</taxon>
        <taxon>Metazoa</taxon>
        <taxon>Spiralia</taxon>
        <taxon>Lophotrochozoa</taxon>
        <taxon>Platyhelminthes</taxon>
        <taxon>Trematoda</taxon>
        <taxon>Digenea</taxon>
        <taxon>Opisthorchiida</taxon>
        <taxon>Opisthorchiata</taxon>
        <taxon>Opisthorchiidae</taxon>
        <taxon>Opisthorchis</taxon>
    </lineage>
</organism>
<dbReference type="KEGG" id="ovi:T265_15438"/>
<dbReference type="RefSeq" id="XP_009176385.1">
    <property type="nucleotide sequence ID" value="XM_009178121.1"/>
</dbReference>
<dbReference type="Gene3D" id="3.40.50.1460">
    <property type="match status" value="1"/>
</dbReference>
<dbReference type="GO" id="GO:0004197">
    <property type="term" value="F:cysteine-type endopeptidase activity"/>
    <property type="evidence" value="ECO:0007669"/>
    <property type="project" value="TreeGrafter"/>
</dbReference>
<dbReference type="Proteomes" id="UP000054324">
    <property type="component" value="Unassembled WGS sequence"/>
</dbReference>
<sequence>ANVYHAYQVVRANNVPPENIITIAVDDIANNRKNPFNGKVFHDCEHEDVYEGVVIDYRGRVIGSLPVGKFQGHYDLLMHRNGEEVAESTCRLDVQEKIPRNHTSGYFQLGHIVKETFHDIIMDVTTNYKPT</sequence>
<dbReference type="InterPro" id="IPR001096">
    <property type="entry name" value="Peptidase_C13"/>
</dbReference>
<comment type="similarity">
    <text evidence="1">Belongs to the peptidase C13 family.</text>
</comment>
<feature type="non-terminal residue" evidence="2">
    <location>
        <position position="1"/>
    </location>
</feature>
<dbReference type="GO" id="GO:0005773">
    <property type="term" value="C:vacuole"/>
    <property type="evidence" value="ECO:0007669"/>
    <property type="project" value="GOC"/>
</dbReference>
<proteinExistence type="inferred from homology"/>